<evidence type="ECO:0000313" key="3">
    <source>
        <dbReference type="Proteomes" id="UP000285146"/>
    </source>
</evidence>
<dbReference type="GO" id="GO:0004386">
    <property type="term" value="F:helicase activity"/>
    <property type="evidence" value="ECO:0007669"/>
    <property type="project" value="InterPro"/>
</dbReference>
<organism evidence="2 3">
    <name type="scientific">Cytospora leucostoma</name>
    <dbReference type="NCBI Taxonomy" id="1230097"/>
    <lineage>
        <taxon>Eukaryota</taxon>
        <taxon>Fungi</taxon>
        <taxon>Dikarya</taxon>
        <taxon>Ascomycota</taxon>
        <taxon>Pezizomycotina</taxon>
        <taxon>Sordariomycetes</taxon>
        <taxon>Sordariomycetidae</taxon>
        <taxon>Diaporthales</taxon>
        <taxon>Cytosporaceae</taxon>
        <taxon>Cytospora</taxon>
    </lineage>
</organism>
<proteinExistence type="predicted"/>
<gene>
    <name evidence="2" type="ORF">VPNG_10342</name>
</gene>
<evidence type="ECO:0000259" key="1">
    <source>
        <dbReference type="Pfam" id="PF13086"/>
    </source>
</evidence>
<dbReference type="STRING" id="1230097.A0A423VDF2"/>
<dbReference type="SUPFAM" id="SSF52540">
    <property type="entry name" value="P-loop containing nucleoside triphosphate hydrolases"/>
    <property type="match status" value="1"/>
</dbReference>
<protein>
    <recommendedName>
        <fullName evidence="1">DNA2/NAM7 helicase helicase domain-containing protein</fullName>
    </recommendedName>
</protein>
<feature type="domain" description="DNA2/NAM7 helicase helicase" evidence="1">
    <location>
        <begin position="22"/>
        <end position="308"/>
    </location>
</feature>
<dbReference type="OrthoDB" id="6513042at2759"/>
<dbReference type="Gene3D" id="3.40.50.300">
    <property type="entry name" value="P-loop containing nucleotide triphosphate hydrolases"/>
    <property type="match status" value="1"/>
</dbReference>
<dbReference type="AlphaFoldDB" id="A0A423VDF2"/>
<dbReference type="InParanoid" id="A0A423VDF2"/>
<dbReference type="InterPro" id="IPR027417">
    <property type="entry name" value="P-loop_NTPase"/>
</dbReference>
<dbReference type="EMBL" id="LKEB01000112">
    <property type="protein sequence ID" value="ROV88865.1"/>
    <property type="molecule type" value="Genomic_DNA"/>
</dbReference>
<dbReference type="InterPro" id="IPR041677">
    <property type="entry name" value="DNA2/NAM7_AAA_11"/>
</dbReference>
<reference evidence="2 3" key="1">
    <citation type="submission" date="2015-09" db="EMBL/GenBank/DDBJ databases">
        <title>Host preference determinants of Valsa canker pathogens revealed by comparative genomics.</title>
        <authorList>
            <person name="Yin Z."/>
            <person name="Huang L."/>
        </authorList>
    </citation>
    <scope>NUCLEOTIDE SEQUENCE [LARGE SCALE GENOMIC DNA]</scope>
    <source>
        <strain evidence="2 3">SXYLt</strain>
    </source>
</reference>
<keyword evidence="3" id="KW-1185">Reference proteome</keyword>
<accession>A0A423VDF2</accession>
<sequence length="314" mass="34978">MRDPVLKPKDIPPKLVERFQKMNSHQRGAYKNLLGNIPDGVCVLPGGPGAGKTFFNLTVAAALLWRDEVVNPGGDSPRASRNQILILLDINKPLTDIANKMHQLCLDMGLERKEADGTEMPGLVIRMFCWSYEMKSVRRGRLNAEREELLQRFSEADASKAKQAVDTLSPLSLYKADYDDSKRVEIHSFSKAFRKAKDSLLPNGDLKGREAPILDQAARMWYEKQKGTRYTDLLKLLDFNGAGSLIYLLEHEIGKVYSEVLQAADVIVTTPVTATKYLGRLTPPFNPALVIFEEAPHARELSTLIAIANFSPAA</sequence>
<evidence type="ECO:0000313" key="2">
    <source>
        <dbReference type="EMBL" id="ROV88865.1"/>
    </source>
</evidence>
<comment type="caution">
    <text evidence="2">The sequence shown here is derived from an EMBL/GenBank/DDBJ whole genome shotgun (WGS) entry which is preliminary data.</text>
</comment>
<name>A0A423VDF2_9PEZI</name>
<dbReference type="Pfam" id="PF13086">
    <property type="entry name" value="AAA_11"/>
    <property type="match status" value="1"/>
</dbReference>
<dbReference type="Proteomes" id="UP000285146">
    <property type="component" value="Unassembled WGS sequence"/>
</dbReference>